<accession>A0A8K0JR82</accession>
<feature type="domain" description="Isopenicillin N synthase-like Fe(2+) 2OG dioxygenase" evidence="1">
    <location>
        <begin position="169"/>
        <end position="267"/>
    </location>
</feature>
<evidence type="ECO:0000313" key="3">
    <source>
        <dbReference type="Proteomes" id="UP000812966"/>
    </source>
</evidence>
<name>A0A8K0JR82_9TREE</name>
<protein>
    <recommendedName>
        <fullName evidence="1">Isopenicillin N synthase-like Fe(2+) 2OG dioxygenase domain-containing protein</fullName>
    </recommendedName>
</protein>
<gene>
    <name evidence="2" type="ORF">FFLO_00660</name>
</gene>
<dbReference type="Gene3D" id="2.60.120.330">
    <property type="entry name" value="B-lactam Antibiotic, Isopenicillin N Synthase, Chain"/>
    <property type="match status" value="1"/>
</dbReference>
<dbReference type="Pfam" id="PF03171">
    <property type="entry name" value="2OG-FeII_Oxy"/>
    <property type="match status" value="1"/>
</dbReference>
<dbReference type="SUPFAM" id="SSF51197">
    <property type="entry name" value="Clavaminate synthase-like"/>
    <property type="match status" value="1"/>
</dbReference>
<proteinExistence type="predicted"/>
<dbReference type="InterPro" id="IPR044861">
    <property type="entry name" value="IPNS-like_FE2OG_OXY"/>
</dbReference>
<dbReference type="Proteomes" id="UP000812966">
    <property type="component" value="Unassembled WGS sequence"/>
</dbReference>
<evidence type="ECO:0000313" key="2">
    <source>
        <dbReference type="EMBL" id="KAG7571477.1"/>
    </source>
</evidence>
<dbReference type="InterPro" id="IPR027443">
    <property type="entry name" value="IPNS-like_sf"/>
</dbReference>
<dbReference type="EMBL" id="JABELV010000007">
    <property type="protein sequence ID" value="KAG7571477.1"/>
    <property type="molecule type" value="Genomic_DNA"/>
</dbReference>
<evidence type="ECO:0000259" key="1">
    <source>
        <dbReference type="Pfam" id="PF03171"/>
    </source>
</evidence>
<organism evidence="2 3">
    <name type="scientific">Filobasidium floriforme</name>
    <dbReference type="NCBI Taxonomy" id="5210"/>
    <lineage>
        <taxon>Eukaryota</taxon>
        <taxon>Fungi</taxon>
        <taxon>Dikarya</taxon>
        <taxon>Basidiomycota</taxon>
        <taxon>Agaricomycotina</taxon>
        <taxon>Tremellomycetes</taxon>
        <taxon>Filobasidiales</taxon>
        <taxon>Filobasidiaceae</taxon>
        <taxon>Filobasidium</taxon>
    </lineage>
</organism>
<keyword evidence="3" id="KW-1185">Reference proteome</keyword>
<reference evidence="2" key="1">
    <citation type="submission" date="2020-04" db="EMBL/GenBank/DDBJ databases">
        <title>Analysis of mating type loci in Filobasidium floriforme.</title>
        <authorList>
            <person name="Nowrousian M."/>
        </authorList>
    </citation>
    <scope>NUCLEOTIDE SEQUENCE</scope>
    <source>
        <strain evidence="2">CBS 6242</strain>
    </source>
</reference>
<dbReference type="AlphaFoldDB" id="A0A8K0JR82"/>
<comment type="caution">
    <text evidence="2">The sequence shown here is derived from an EMBL/GenBank/DDBJ whole genome shotgun (WGS) entry which is preliminary data.</text>
</comment>
<sequence length="315" mass="35176">MLEDYFAQEKERLEEDLRPELGYQVGATLEDTEKPSCKSVTKCTDIIAALPASERPLDITGADPKCRFFWKMSDQRTTEAEAEKQKAKRGGEFKLHDAPNVVPRAFEGVWEGRMEDWGVKMKTAVQGVGEMLSVGLGLEKDTVNDAGRYGSHLLAPTATDLRKYGKEGDSGDRFHSDMNFLTIHGRSRYPGLHIWARNSGKKIAVKVPPGCLLVQAGKQLEAFSGGLVKAGYHEVVCTAATVKAIENIKANKPDRPLIRISSTFFYHLSPEYELHGLPELVKEAERRFGPQEDYGRMTVAEQVQRELGMIALYKE</sequence>